<reference evidence="1" key="1">
    <citation type="journal article" date="2020" name="Stud. Mycol.">
        <title>101 Dothideomycetes genomes: a test case for predicting lifestyles and emergence of pathogens.</title>
        <authorList>
            <person name="Haridas S."/>
            <person name="Albert R."/>
            <person name="Binder M."/>
            <person name="Bloem J."/>
            <person name="Labutti K."/>
            <person name="Salamov A."/>
            <person name="Andreopoulos B."/>
            <person name="Baker S."/>
            <person name="Barry K."/>
            <person name="Bills G."/>
            <person name="Bluhm B."/>
            <person name="Cannon C."/>
            <person name="Castanera R."/>
            <person name="Culley D."/>
            <person name="Daum C."/>
            <person name="Ezra D."/>
            <person name="Gonzalez J."/>
            <person name="Henrissat B."/>
            <person name="Kuo A."/>
            <person name="Liang C."/>
            <person name="Lipzen A."/>
            <person name="Lutzoni F."/>
            <person name="Magnuson J."/>
            <person name="Mondo S."/>
            <person name="Nolan M."/>
            <person name="Ohm R."/>
            <person name="Pangilinan J."/>
            <person name="Park H.-J."/>
            <person name="Ramirez L."/>
            <person name="Alfaro M."/>
            <person name="Sun H."/>
            <person name="Tritt A."/>
            <person name="Yoshinaga Y."/>
            <person name="Zwiers L.-H."/>
            <person name="Turgeon B."/>
            <person name="Goodwin S."/>
            <person name="Spatafora J."/>
            <person name="Crous P."/>
            <person name="Grigoriev I."/>
        </authorList>
    </citation>
    <scope>NUCLEOTIDE SEQUENCE</scope>
    <source>
        <strain evidence="1">CBS 675.92</strain>
    </source>
</reference>
<name>A0A6A5U821_9PLEO</name>
<gene>
    <name evidence="1" type="ORF">CC80DRAFT_580598</name>
</gene>
<proteinExistence type="predicted"/>
<accession>A0A6A5U821</accession>
<keyword evidence="2" id="KW-1185">Reference proteome</keyword>
<sequence length="358" mass="41858">MQSLRTLLKLNSKKAKADPVPPLQGSSRCRLLELPAELRLKIYHEIAPRAFLPLTHHKNYFGLFLSCKKIHHEMEYEALCASLIFLDHYRTRLDNFVFMFEPHRFSLASFLQIRIQVPIWCLESKRKMNSIVKSIQDVTSELHLSSLTLIFEDVLPPRVSTLSPWQLSRLSSIEQHELRDILQDLLTNPQTPHQLAARSGNLAEYYRLPITYTQVVKFALRINCLVTPAICSHHHNLRNDITRSCIHRVVQWRNGVVNLPSVIPNPLSPCHTRKVVLEIAKLDQDDYSNNNVYLFGSWTRRIRMSPEWEGEAMRKEGWNFCWWRADGKQGHALARKEPVSFVWGQREERKKRKNGRRA</sequence>
<protein>
    <recommendedName>
        <fullName evidence="3">F-box domain-containing protein</fullName>
    </recommendedName>
</protein>
<evidence type="ECO:0008006" key="3">
    <source>
        <dbReference type="Google" id="ProtNLM"/>
    </source>
</evidence>
<dbReference type="EMBL" id="ML976982">
    <property type="protein sequence ID" value="KAF1960824.1"/>
    <property type="molecule type" value="Genomic_DNA"/>
</dbReference>
<dbReference type="AlphaFoldDB" id="A0A6A5U821"/>
<organism evidence="1 2">
    <name type="scientific">Byssothecium circinans</name>
    <dbReference type="NCBI Taxonomy" id="147558"/>
    <lineage>
        <taxon>Eukaryota</taxon>
        <taxon>Fungi</taxon>
        <taxon>Dikarya</taxon>
        <taxon>Ascomycota</taxon>
        <taxon>Pezizomycotina</taxon>
        <taxon>Dothideomycetes</taxon>
        <taxon>Pleosporomycetidae</taxon>
        <taxon>Pleosporales</taxon>
        <taxon>Massarineae</taxon>
        <taxon>Massarinaceae</taxon>
        <taxon>Byssothecium</taxon>
    </lineage>
</organism>
<dbReference type="OrthoDB" id="3690295at2759"/>
<dbReference type="Proteomes" id="UP000800035">
    <property type="component" value="Unassembled WGS sequence"/>
</dbReference>
<evidence type="ECO:0000313" key="1">
    <source>
        <dbReference type="EMBL" id="KAF1960824.1"/>
    </source>
</evidence>
<evidence type="ECO:0000313" key="2">
    <source>
        <dbReference type="Proteomes" id="UP000800035"/>
    </source>
</evidence>